<dbReference type="Proteomes" id="UP000824469">
    <property type="component" value="Unassembled WGS sequence"/>
</dbReference>
<sequence length="89" mass="10234">PLEYKEKVPTYNTLKYNPLHEYISFLTMPIPDLTQEISRKIWPEDGNSFFREVIDAYGHEKCVGDEALVSHADTGVVTIVYNDDKEGLE</sequence>
<protein>
    <submittedName>
        <fullName evidence="1">Uncharacterized protein</fullName>
    </submittedName>
</protein>
<gene>
    <name evidence="1" type="ORF">KI387_005334</name>
</gene>
<comment type="caution">
    <text evidence="1">The sequence shown here is derived from an EMBL/GenBank/DDBJ whole genome shotgun (WGS) entry which is preliminary data.</text>
</comment>
<organism evidence="1 2">
    <name type="scientific">Taxus chinensis</name>
    <name type="common">Chinese yew</name>
    <name type="synonym">Taxus wallichiana var. chinensis</name>
    <dbReference type="NCBI Taxonomy" id="29808"/>
    <lineage>
        <taxon>Eukaryota</taxon>
        <taxon>Viridiplantae</taxon>
        <taxon>Streptophyta</taxon>
        <taxon>Embryophyta</taxon>
        <taxon>Tracheophyta</taxon>
        <taxon>Spermatophyta</taxon>
        <taxon>Pinopsida</taxon>
        <taxon>Pinidae</taxon>
        <taxon>Conifers II</taxon>
        <taxon>Cupressales</taxon>
        <taxon>Taxaceae</taxon>
        <taxon>Taxus</taxon>
    </lineage>
</organism>
<feature type="non-terminal residue" evidence="1">
    <location>
        <position position="1"/>
    </location>
</feature>
<dbReference type="EMBL" id="JAHRHJ020000002">
    <property type="protein sequence ID" value="KAH9325156.1"/>
    <property type="molecule type" value="Genomic_DNA"/>
</dbReference>
<reference evidence="1 2" key="1">
    <citation type="journal article" date="2021" name="Nat. Plants">
        <title>The Taxus genome provides insights into paclitaxel biosynthesis.</title>
        <authorList>
            <person name="Xiong X."/>
            <person name="Gou J."/>
            <person name="Liao Q."/>
            <person name="Li Y."/>
            <person name="Zhou Q."/>
            <person name="Bi G."/>
            <person name="Li C."/>
            <person name="Du R."/>
            <person name="Wang X."/>
            <person name="Sun T."/>
            <person name="Guo L."/>
            <person name="Liang H."/>
            <person name="Lu P."/>
            <person name="Wu Y."/>
            <person name="Zhang Z."/>
            <person name="Ro D.K."/>
            <person name="Shang Y."/>
            <person name="Huang S."/>
            <person name="Yan J."/>
        </authorList>
    </citation>
    <scope>NUCLEOTIDE SEQUENCE [LARGE SCALE GENOMIC DNA]</scope>
    <source>
        <strain evidence="1">Ta-2019</strain>
    </source>
</reference>
<accession>A0AA38GLC4</accession>
<evidence type="ECO:0000313" key="2">
    <source>
        <dbReference type="Proteomes" id="UP000824469"/>
    </source>
</evidence>
<keyword evidence="2" id="KW-1185">Reference proteome</keyword>
<name>A0AA38GLC4_TAXCH</name>
<proteinExistence type="predicted"/>
<dbReference type="AlphaFoldDB" id="A0AA38GLC4"/>
<feature type="non-terminal residue" evidence="1">
    <location>
        <position position="89"/>
    </location>
</feature>
<evidence type="ECO:0000313" key="1">
    <source>
        <dbReference type="EMBL" id="KAH9325156.1"/>
    </source>
</evidence>